<dbReference type="EMBL" id="VSRR010036029">
    <property type="protein sequence ID" value="MPC73076.1"/>
    <property type="molecule type" value="Genomic_DNA"/>
</dbReference>
<dbReference type="Proteomes" id="UP000324222">
    <property type="component" value="Unassembled WGS sequence"/>
</dbReference>
<reference evidence="1 2" key="1">
    <citation type="submission" date="2019-05" db="EMBL/GenBank/DDBJ databases">
        <title>Another draft genome of Portunus trituberculatus and its Hox gene families provides insights of decapod evolution.</title>
        <authorList>
            <person name="Jeong J.-H."/>
            <person name="Song I."/>
            <person name="Kim S."/>
            <person name="Choi T."/>
            <person name="Kim D."/>
            <person name="Ryu S."/>
            <person name="Kim W."/>
        </authorList>
    </citation>
    <scope>NUCLEOTIDE SEQUENCE [LARGE SCALE GENOMIC DNA]</scope>
    <source>
        <tissue evidence="1">Muscle</tissue>
    </source>
</reference>
<accession>A0A5B7HTM6</accession>
<gene>
    <name evidence="1" type="ORF">E2C01_067394</name>
</gene>
<protein>
    <submittedName>
        <fullName evidence="1">Uncharacterized protein</fullName>
    </submittedName>
</protein>
<sequence>MSSPPYMKFCHSVGLVLVIGPFAKHSKNAASLYVIMFLVSPQKPWPVFCVSKPSDVQVDVGSRAIAAPPTNGYSYLKPFLITRLFCGMCVPRAKATSWYRKMPPWYVRTTPIHFRV</sequence>
<proteinExistence type="predicted"/>
<keyword evidence="2" id="KW-1185">Reference proteome</keyword>
<organism evidence="1 2">
    <name type="scientific">Portunus trituberculatus</name>
    <name type="common">Swimming crab</name>
    <name type="synonym">Neptunus trituberculatus</name>
    <dbReference type="NCBI Taxonomy" id="210409"/>
    <lineage>
        <taxon>Eukaryota</taxon>
        <taxon>Metazoa</taxon>
        <taxon>Ecdysozoa</taxon>
        <taxon>Arthropoda</taxon>
        <taxon>Crustacea</taxon>
        <taxon>Multicrustacea</taxon>
        <taxon>Malacostraca</taxon>
        <taxon>Eumalacostraca</taxon>
        <taxon>Eucarida</taxon>
        <taxon>Decapoda</taxon>
        <taxon>Pleocyemata</taxon>
        <taxon>Brachyura</taxon>
        <taxon>Eubrachyura</taxon>
        <taxon>Portunoidea</taxon>
        <taxon>Portunidae</taxon>
        <taxon>Portuninae</taxon>
        <taxon>Portunus</taxon>
    </lineage>
</organism>
<comment type="caution">
    <text evidence="1">The sequence shown here is derived from an EMBL/GenBank/DDBJ whole genome shotgun (WGS) entry which is preliminary data.</text>
</comment>
<evidence type="ECO:0000313" key="1">
    <source>
        <dbReference type="EMBL" id="MPC73076.1"/>
    </source>
</evidence>
<name>A0A5B7HTM6_PORTR</name>
<dbReference type="AlphaFoldDB" id="A0A5B7HTM6"/>
<evidence type="ECO:0000313" key="2">
    <source>
        <dbReference type="Proteomes" id="UP000324222"/>
    </source>
</evidence>